<feature type="domain" description="N-acetyltransferase" evidence="1">
    <location>
        <begin position="6"/>
        <end position="150"/>
    </location>
</feature>
<dbReference type="PANTHER" id="PTHR43792">
    <property type="entry name" value="GNAT FAMILY, PUTATIVE (AFU_ORTHOLOGUE AFUA_3G00765)-RELATED-RELATED"/>
    <property type="match status" value="1"/>
</dbReference>
<dbReference type="PANTHER" id="PTHR43792:SF13">
    <property type="entry name" value="ACETYLTRANSFERASE"/>
    <property type="match status" value="1"/>
</dbReference>
<dbReference type="Pfam" id="PF13302">
    <property type="entry name" value="Acetyltransf_3"/>
    <property type="match status" value="1"/>
</dbReference>
<gene>
    <name evidence="2" type="ORF">FHP05_06205</name>
</gene>
<protein>
    <submittedName>
        <fullName evidence="2">GNAT family N-acetyltransferase</fullName>
    </submittedName>
</protein>
<dbReference type="EMBL" id="VDUW01000003">
    <property type="protein sequence ID" value="TXL65711.1"/>
    <property type="molecule type" value="Genomic_DNA"/>
</dbReference>
<reference evidence="2 3" key="1">
    <citation type="submission" date="2019-06" db="EMBL/GenBank/DDBJ databases">
        <title>Cerasibacillus sp. nov., isolated from maize field.</title>
        <authorList>
            <person name="Lin S.-Y."/>
            <person name="Tsai C.-F."/>
            <person name="Young C.-C."/>
        </authorList>
    </citation>
    <scope>NUCLEOTIDE SEQUENCE [LARGE SCALE GENOMIC DNA]</scope>
    <source>
        <strain evidence="2 3">CC-CFT480</strain>
    </source>
</reference>
<accession>A0A5C8NXH0</accession>
<dbReference type="PROSITE" id="PS51186">
    <property type="entry name" value="GNAT"/>
    <property type="match status" value="1"/>
</dbReference>
<dbReference type="OrthoDB" id="452315at2"/>
<dbReference type="Gene3D" id="3.40.630.30">
    <property type="match status" value="1"/>
</dbReference>
<dbReference type="InterPro" id="IPR000182">
    <property type="entry name" value="GNAT_dom"/>
</dbReference>
<dbReference type="InterPro" id="IPR016181">
    <property type="entry name" value="Acyl_CoA_acyltransferase"/>
</dbReference>
<evidence type="ECO:0000313" key="2">
    <source>
        <dbReference type="EMBL" id="TXL65711.1"/>
    </source>
</evidence>
<dbReference type="GO" id="GO:0016747">
    <property type="term" value="F:acyltransferase activity, transferring groups other than amino-acyl groups"/>
    <property type="evidence" value="ECO:0007669"/>
    <property type="project" value="InterPro"/>
</dbReference>
<name>A0A5C8NXH0_9BACI</name>
<dbReference type="SUPFAM" id="SSF55729">
    <property type="entry name" value="Acyl-CoA N-acyltransferases (Nat)"/>
    <property type="match status" value="1"/>
</dbReference>
<evidence type="ECO:0000313" key="3">
    <source>
        <dbReference type="Proteomes" id="UP000321574"/>
    </source>
</evidence>
<sequence length="150" mass="16854">MELHTDRLRVIPCTNELLSTISTEDYEIGPHINLYVEKLEEDSALLGWGVWFVFDKGDRVIGDIGFKGKPNGENTVEIGYGIVPIAQNKGYATEAVQALIDWAFSTGNVERIVAECRHDNLPSIRVLEKLQMTRVKLVNGLLKWELTSNP</sequence>
<keyword evidence="2" id="KW-0808">Transferase</keyword>
<dbReference type="InterPro" id="IPR051531">
    <property type="entry name" value="N-acetyltransferase"/>
</dbReference>
<comment type="caution">
    <text evidence="2">The sequence shown here is derived from an EMBL/GenBank/DDBJ whole genome shotgun (WGS) entry which is preliminary data.</text>
</comment>
<evidence type="ECO:0000259" key="1">
    <source>
        <dbReference type="PROSITE" id="PS51186"/>
    </source>
</evidence>
<dbReference type="RefSeq" id="WP_147666381.1">
    <property type="nucleotide sequence ID" value="NZ_VDUW01000003.1"/>
</dbReference>
<dbReference type="Proteomes" id="UP000321574">
    <property type="component" value="Unassembled WGS sequence"/>
</dbReference>
<proteinExistence type="predicted"/>
<dbReference type="AlphaFoldDB" id="A0A5C8NXH0"/>
<keyword evidence="3" id="KW-1185">Reference proteome</keyword>
<dbReference type="CDD" id="cd04301">
    <property type="entry name" value="NAT_SF"/>
    <property type="match status" value="1"/>
</dbReference>
<organism evidence="2 3">
    <name type="scientific">Cerasibacillus terrae</name>
    <dbReference type="NCBI Taxonomy" id="2498845"/>
    <lineage>
        <taxon>Bacteria</taxon>
        <taxon>Bacillati</taxon>
        <taxon>Bacillota</taxon>
        <taxon>Bacilli</taxon>
        <taxon>Bacillales</taxon>
        <taxon>Bacillaceae</taxon>
        <taxon>Cerasibacillus</taxon>
    </lineage>
</organism>